<sequence>MDISVRMLNLLALVVCLYVGASSSTNAVGYCGGIVSIRCEYESRYGSRPKYFCRGEQGDCTELIRTSTKNKWFTKGRYSLLDDGTHYFVVSISGLAVTDTGRYQCGVSVRGEEAPVQSEVNLEVKDDLFTCGRTLMKTAYTGDAVNVTCRYLDAHLHAAKYLCKAFRNQGCDSRVSAREDRTWVRGGRISVYDDRKARVFTAVLGALGTLDRGNYWCAVETGWEHGGEDGGEDGYKALIQRVQLTVSDTRPTSVITPQPTTPLHTTGTRGLTTNPVKLLTTSTNPSAIEAEDTRPTSVITPQPTTPLDTTETTVRSSFMPDQVWFSTPVPIIESSSGLWRIIIYGIAALFVLVILSSLLLLVITRSKRAKAADVPPYLVSMDALWESPLMANDLEYHTSPLESDPPEPTPTETNSFQPTANEPDPSQPSQIHFNQVHQDQNLLN</sequence>
<keyword evidence="2 5" id="KW-0812">Transmembrane</keyword>
<feature type="compositionally biased region" description="Low complexity" evidence="4">
    <location>
        <begin position="300"/>
        <end position="311"/>
    </location>
</feature>
<evidence type="ECO:0000256" key="2">
    <source>
        <dbReference type="ARBA" id="ARBA00022692"/>
    </source>
</evidence>
<feature type="transmembrane region" description="Helical" evidence="5">
    <location>
        <begin position="341"/>
        <end position="363"/>
    </location>
</feature>
<accession>A0AAV6GWF8</accession>
<keyword evidence="9" id="KW-1185">Reference proteome</keyword>
<gene>
    <name evidence="8" type="ORF">AALO_G00094740</name>
</gene>
<evidence type="ECO:0000313" key="9">
    <source>
        <dbReference type="Proteomes" id="UP000823561"/>
    </source>
</evidence>
<dbReference type="AlphaFoldDB" id="A0AAV6GWF8"/>
<proteinExistence type="predicted"/>
<keyword evidence="5" id="KW-1133">Transmembrane helix</keyword>
<dbReference type="Gene3D" id="2.60.40.10">
    <property type="entry name" value="Immunoglobulins"/>
    <property type="match status" value="2"/>
</dbReference>
<dbReference type="InterPro" id="IPR007110">
    <property type="entry name" value="Ig-like_dom"/>
</dbReference>
<dbReference type="InterPro" id="IPR013783">
    <property type="entry name" value="Ig-like_fold"/>
</dbReference>
<dbReference type="SUPFAM" id="SSF48726">
    <property type="entry name" value="Immunoglobulin"/>
    <property type="match status" value="2"/>
</dbReference>
<dbReference type="PROSITE" id="PS50835">
    <property type="entry name" value="IG_LIKE"/>
    <property type="match status" value="1"/>
</dbReference>
<dbReference type="PANTHER" id="PTHR11860">
    <property type="entry name" value="POLYMERIC-IMMUNOGLOBULIN RECEPTOR"/>
    <property type="match status" value="1"/>
</dbReference>
<evidence type="ECO:0000256" key="1">
    <source>
        <dbReference type="ARBA" id="ARBA00004370"/>
    </source>
</evidence>
<feature type="domain" description="Ig-like" evidence="7">
    <location>
        <begin position="32"/>
        <end position="121"/>
    </location>
</feature>
<dbReference type="GO" id="GO:0005886">
    <property type="term" value="C:plasma membrane"/>
    <property type="evidence" value="ECO:0007669"/>
    <property type="project" value="TreeGrafter"/>
</dbReference>
<dbReference type="Pfam" id="PF07686">
    <property type="entry name" value="V-set"/>
    <property type="match status" value="1"/>
</dbReference>
<dbReference type="Proteomes" id="UP000823561">
    <property type="component" value="Chromosome 7"/>
</dbReference>
<name>A0AAV6GWF8_9TELE</name>
<dbReference type="InterPro" id="IPR050671">
    <property type="entry name" value="CD300_family_receptors"/>
</dbReference>
<feature type="region of interest" description="Disordered" evidence="4">
    <location>
        <begin position="251"/>
        <end position="274"/>
    </location>
</feature>
<organism evidence="8 9">
    <name type="scientific">Alosa alosa</name>
    <name type="common">allis shad</name>
    <dbReference type="NCBI Taxonomy" id="278164"/>
    <lineage>
        <taxon>Eukaryota</taxon>
        <taxon>Metazoa</taxon>
        <taxon>Chordata</taxon>
        <taxon>Craniata</taxon>
        <taxon>Vertebrata</taxon>
        <taxon>Euteleostomi</taxon>
        <taxon>Actinopterygii</taxon>
        <taxon>Neopterygii</taxon>
        <taxon>Teleostei</taxon>
        <taxon>Clupei</taxon>
        <taxon>Clupeiformes</taxon>
        <taxon>Clupeoidei</taxon>
        <taxon>Clupeidae</taxon>
        <taxon>Alosa</taxon>
    </lineage>
</organism>
<dbReference type="PANTHER" id="PTHR11860:SF118">
    <property type="entry name" value="CMRF35-LIKE MOLECULE 3-RELATED"/>
    <property type="match status" value="1"/>
</dbReference>
<reference evidence="8" key="1">
    <citation type="submission" date="2020-10" db="EMBL/GenBank/DDBJ databases">
        <title>Chromosome-scale genome assembly of the Allis shad, Alosa alosa.</title>
        <authorList>
            <person name="Margot Z."/>
            <person name="Christophe K."/>
            <person name="Cabau C."/>
            <person name="Louis A."/>
            <person name="Berthelot C."/>
            <person name="Parey E."/>
            <person name="Roest Crollius H."/>
            <person name="Montfort J."/>
            <person name="Robinson-Rechavi M."/>
            <person name="Bucao C."/>
            <person name="Bouchez O."/>
            <person name="Gislard M."/>
            <person name="Lluch J."/>
            <person name="Milhes M."/>
            <person name="Lampietro C."/>
            <person name="Lopez Roques C."/>
            <person name="Donnadieu C."/>
            <person name="Braasch I."/>
            <person name="Desvignes T."/>
            <person name="Postlethwait J."/>
            <person name="Bobe J."/>
            <person name="Guiguen Y."/>
        </authorList>
    </citation>
    <scope>NUCLEOTIDE SEQUENCE</scope>
    <source>
        <strain evidence="8">M-15738</strain>
        <tissue evidence="8">Blood</tissue>
    </source>
</reference>
<evidence type="ECO:0000256" key="5">
    <source>
        <dbReference type="SAM" id="Phobius"/>
    </source>
</evidence>
<feature type="region of interest" description="Disordered" evidence="4">
    <location>
        <begin position="396"/>
        <end position="444"/>
    </location>
</feature>
<evidence type="ECO:0000313" key="8">
    <source>
        <dbReference type="EMBL" id="KAG5278060.1"/>
    </source>
</evidence>
<feature type="compositionally biased region" description="Polar residues" evidence="4">
    <location>
        <begin position="427"/>
        <end position="444"/>
    </location>
</feature>
<dbReference type="InterPro" id="IPR036179">
    <property type="entry name" value="Ig-like_dom_sf"/>
</dbReference>
<evidence type="ECO:0000256" key="6">
    <source>
        <dbReference type="SAM" id="SignalP"/>
    </source>
</evidence>
<protein>
    <recommendedName>
        <fullName evidence="7">Ig-like domain-containing protein</fullName>
    </recommendedName>
</protein>
<comment type="caution">
    <text evidence="8">The sequence shown here is derived from an EMBL/GenBank/DDBJ whole genome shotgun (WGS) entry which is preliminary data.</text>
</comment>
<feature type="region of interest" description="Disordered" evidence="4">
    <location>
        <begin position="291"/>
        <end position="311"/>
    </location>
</feature>
<dbReference type="GO" id="GO:0004888">
    <property type="term" value="F:transmembrane signaling receptor activity"/>
    <property type="evidence" value="ECO:0007669"/>
    <property type="project" value="TreeGrafter"/>
</dbReference>
<comment type="subcellular location">
    <subcellularLocation>
        <location evidence="1">Membrane</location>
    </subcellularLocation>
</comment>
<keyword evidence="3 5" id="KW-0472">Membrane</keyword>
<dbReference type="InterPro" id="IPR013106">
    <property type="entry name" value="Ig_V-set"/>
</dbReference>
<keyword evidence="6" id="KW-0732">Signal</keyword>
<feature type="chain" id="PRO_5044011777" description="Ig-like domain-containing protein" evidence="6">
    <location>
        <begin position="24"/>
        <end position="444"/>
    </location>
</feature>
<dbReference type="EMBL" id="JADWDJ010000007">
    <property type="protein sequence ID" value="KAG5278060.1"/>
    <property type="molecule type" value="Genomic_DNA"/>
</dbReference>
<evidence type="ECO:0000256" key="3">
    <source>
        <dbReference type="ARBA" id="ARBA00023136"/>
    </source>
</evidence>
<evidence type="ECO:0000259" key="7">
    <source>
        <dbReference type="PROSITE" id="PS50835"/>
    </source>
</evidence>
<feature type="signal peptide" evidence="6">
    <location>
        <begin position="1"/>
        <end position="23"/>
    </location>
</feature>
<evidence type="ECO:0000256" key="4">
    <source>
        <dbReference type="SAM" id="MobiDB-lite"/>
    </source>
</evidence>